<protein>
    <submittedName>
        <fullName evidence="8">Chromate efflux transporter</fullName>
    </submittedName>
</protein>
<proteinExistence type="inferred from homology"/>
<evidence type="ECO:0000256" key="7">
    <source>
        <dbReference type="SAM" id="Phobius"/>
    </source>
</evidence>
<keyword evidence="6 7" id="KW-0472">Membrane</keyword>
<dbReference type="PANTHER" id="PTHR33567">
    <property type="entry name" value="CHROMATE ION TRANSPORTER (EUROFUNG)"/>
    <property type="match status" value="1"/>
</dbReference>
<keyword evidence="9" id="KW-1185">Reference proteome</keyword>
<sequence length="419" mass="44931">MSPHYMELIRVFGRIGLLSFGGPAAQIALMHQELVEKRPWLNEDQFLRGLSFCMLLPGPEAMQLATYTGWRLRGVAGGLIAGLLFVLPGACVIAALVALYMRFGQQPLVMSAFLGIKAAVVAIVFQALWRLQKKALTSARQILFALVGFVALFVFAVPFPLLILTMGLVGALLHHGAEADPTPEPAQGFQANSFTIPLWAALWLLPLVALSLWGAPILAALGWFFAKLAVVSFGGAYAVLSYMTQTVVQQQAWISSGQMVDALGLAETTPGPLILVTQFVAMLSGAQNGGAWMGLWAGLVALWATFVPCFLWIFAAAPHVERLTTIPRLNAALKAITASVVGVILNLSIWFTINILFTEVHAKIPNLALPVPTLNSLNPIALILVLVAPILLQLLRGNVMYLLAVMGGLALGIEILNLG</sequence>
<dbReference type="InterPro" id="IPR003370">
    <property type="entry name" value="Chromate_transpt"/>
</dbReference>
<comment type="similarity">
    <text evidence="2">Belongs to the chromate ion transporter (CHR) (TC 2.A.51) family.</text>
</comment>
<feature type="transmembrane region" description="Helical" evidence="7">
    <location>
        <begin position="291"/>
        <end position="314"/>
    </location>
</feature>
<dbReference type="GO" id="GO:0015109">
    <property type="term" value="F:chromate transmembrane transporter activity"/>
    <property type="evidence" value="ECO:0007669"/>
    <property type="project" value="InterPro"/>
</dbReference>
<evidence type="ECO:0000256" key="4">
    <source>
        <dbReference type="ARBA" id="ARBA00022692"/>
    </source>
</evidence>
<evidence type="ECO:0000256" key="1">
    <source>
        <dbReference type="ARBA" id="ARBA00004651"/>
    </source>
</evidence>
<feature type="transmembrane region" description="Helical" evidence="7">
    <location>
        <begin position="79"/>
        <end position="101"/>
    </location>
</feature>
<evidence type="ECO:0000313" key="8">
    <source>
        <dbReference type="EMBL" id="MQY41311.1"/>
    </source>
</evidence>
<dbReference type="PIRSF" id="PIRSF004810">
    <property type="entry name" value="ChrA"/>
    <property type="match status" value="1"/>
</dbReference>
<feature type="transmembrane region" description="Helical" evidence="7">
    <location>
        <begin position="194"/>
        <end position="213"/>
    </location>
</feature>
<dbReference type="InterPro" id="IPR014047">
    <property type="entry name" value="Chr_Tranpt_l_chain"/>
</dbReference>
<reference evidence="8 9" key="1">
    <citation type="submission" date="2019-10" db="EMBL/GenBank/DDBJ databases">
        <title>Epibacterium sp. nov., isolated from seawater.</title>
        <authorList>
            <person name="Zhang X."/>
            <person name="Li N."/>
        </authorList>
    </citation>
    <scope>NUCLEOTIDE SEQUENCE [LARGE SCALE GENOMIC DNA]</scope>
    <source>
        <strain evidence="8 9">SM1969</strain>
    </source>
</reference>
<evidence type="ECO:0000313" key="9">
    <source>
        <dbReference type="Proteomes" id="UP000436694"/>
    </source>
</evidence>
<dbReference type="Pfam" id="PF02417">
    <property type="entry name" value="Chromate_transp"/>
    <property type="match status" value="2"/>
</dbReference>
<evidence type="ECO:0000256" key="3">
    <source>
        <dbReference type="ARBA" id="ARBA00022475"/>
    </source>
</evidence>
<name>A0A844ATF8_9RHOB</name>
<feature type="transmembrane region" description="Helical" evidence="7">
    <location>
        <begin position="400"/>
        <end position="418"/>
    </location>
</feature>
<evidence type="ECO:0000256" key="5">
    <source>
        <dbReference type="ARBA" id="ARBA00022989"/>
    </source>
</evidence>
<dbReference type="RefSeq" id="WP_153544376.1">
    <property type="nucleotide sequence ID" value="NZ_WIXK01000001.1"/>
</dbReference>
<keyword evidence="4 7" id="KW-0812">Transmembrane</keyword>
<organism evidence="8 9">
    <name type="scientific">Tritonibacter aquimaris</name>
    <dbReference type="NCBI Taxonomy" id="2663379"/>
    <lineage>
        <taxon>Bacteria</taxon>
        <taxon>Pseudomonadati</taxon>
        <taxon>Pseudomonadota</taxon>
        <taxon>Alphaproteobacteria</taxon>
        <taxon>Rhodobacterales</taxon>
        <taxon>Paracoccaceae</taxon>
        <taxon>Tritonibacter</taxon>
    </lineage>
</organism>
<gene>
    <name evidence="8" type="primary">chrA</name>
    <name evidence="8" type="ORF">GG681_01545</name>
</gene>
<evidence type="ECO:0000256" key="6">
    <source>
        <dbReference type="ARBA" id="ARBA00023136"/>
    </source>
</evidence>
<dbReference type="GO" id="GO:0005886">
    <property type="term" value="C:plasma membrane"/>
    <property type="evidence" value="ECO:0007669"/>
    <property type="project" value="UniProtKB-SubCell"/>
</dbReference>
<accession>A0A844ATF8</accession>
<feature type="transmembrane region" description="Helical" evidence="7">
    <location>
        <begin position="377"/>
        <end position="395"/>
    </location>
</feature>
<feature type="transmembrane region" description="Helical" evidence="7">
    <location>
        <begin position="220"/>
        <end position="240"/>
    </location>
</feature>
<feature type="transmembrane region" description="Helical" evidence="7">
    <location>
        <begin position="141"/>
        <end position="174"/>
    </location>
</feature>
<feature type="transmembrane region" description="Helical" evidence="7">
    <location>
        <begin position="335"/>
        <end position="357"/>
    </location>
</feature>
<dbReference type="EMBL" id="WIXK01000001">
    <property type="protein sequence ID" value="MQY41311.1"/>
    <property type="molecule type" value="Genomic_DNA"/>
</dbReference>
<keyword evidence="5 7" id="KW-1133">Transmembrane helix</keyword>
<comment type="caution">
    <text evidence="8">The sequence shown here is derived from an EMBL/GenBank/DDBJ whole genome shotgun (WGS) entry which is preliminary data.</text>
</comment>
<dbReference type="NCBIfam" id="TIGR00937">
    <property type="entry name" value="2A51"/>
    <property type="match status" value="1"/>
</dbReference>
<comment type="subcellular location">
    <subcellularLocation>
        <location evidence="1">Cell membrane</location>
        <topology evidence="1">Multi-pass membrane protein</topology>
    </subcellularLocation>
</comment>
<evidence type="ECO:0000256" key="2">
    <source>
        <dbReference type="ARBA" id="ARBA00005262"/>
    </source>
</evidence>
<dbReference type="PANTHER" id="PTHR33567:SF3">
    <property type="entry name" value="CHROMATE ION TRANSPORTER (EUROFUNG)"/>
    <property type="match status" value="1"/>
</dbReference>
<keyword evidence="3" id="KW-1003">Cell membrane</keyword>
<feature type="transmembrane region" description="Helical" evidence="7">
    <location>
        <begin position="107"/>
        <end position="129"/>
    </location>
</feature>
<dbReference type="AlphaFoldDB" id="A0A844ATF8"/>
<dbReference type="Proteomes" id="UP000436694">
    <property type="component" value="Unassembled WGS sequence"/>
</dbReference>